<evidence type="ECO:0000313" key="2">
    <source>
        <dbReference type="EMBL" id="SDI13260.1"/>
    </source>
</evidence>
<dbReference type="SMART" id="SM01245">
    <property type="entry name" value="Jag_N"/>
    <property type="match status" value="1"/>
</dbReference>
<dbReference type="Pfam" id="PF03961">
    <property type="entry name" value="FapA"/>
    <property type="match status" value="1"/>
</dbReference>
<evidence type="ECO:0000259" key="1">
    <source>
        <dbReference type="SMART" id="SM01245"/>
    </source>
</evidence>
<dbReference type="EMBL" id="FNDZ01000001">
    <property type="protein sequence ID" value="SDI13260.1"/>
    <property type="molecule type" value="Genomic_DNA"/>
</dbReference>
<feature type="domain" description="RNA-binding protein KhpB N-terminal" evidence="1">
    <location>
        <begin position="2"/>
        <end position="53"/>
    </location>
</feature>
<dbReference type="InterPro" id="IPR032782">
    <property type="entry name" value="KhpB_N"/>
</dbReference>
<dbReference type="Proteomes" id="UP000183255">
    <property type="component" value="Unassembled WGS sequence"/>
</dbReference>
<sequence length="612" mass="68246">MRIEAMSWAEAIEKAAEEMKLPKDGLTVKEISKPEKKIMGLKKIPGVYEILPKGMEKEEIKEREDVNGTVEVRNGQVLVTDPKGKGVDASLFIHEDQLIVNINGEPVTGNRTLKSQDVIEVSFEHLLPEVHFQVEPSESMLEAYVEIRRKSGKRYRLKNLEKTSRGSLQLEYDALAPDPIDPEQVRKALENYGVLPEFILEDAVKKACESKDSGKFLVAKGKPPVESRKTDIDYCSEIFVKEITRGLEPVVMKGTKLAEKNGEAVEGIPGVDVKGAEIKVQKVKDEELKAAEGAFLDGNAVYAERDGRPYLKKGEIGVVPLLTVVGDLDKDTEDIDFDGDVVVKGNVQDHMVIRATGNISIIGSVYHSELYAEQNIEVQGKVIGGTLRAGDENAVFQTLLPIVEKVILVVEAMFTGLQLTEGRTVQDIMDNISKGKEEIEVLFQEIKQIEEIFIPHQMQVVEEIEKKFAYVFKEIRLLHKEGFIELNTLYERLLSMAEMMREELLDARLIKVYYAQNATLKSSGDVEITGDGSYQSSIVAGSEIRFTKFASVVKGGTLLAGRYIKAGIVGTPSEIQTFLKVLDREGDITGRFYKGTTLMRKDELKEYGAILK</sequence>
<protein>
    <recommendedName>
        <fullName evidence="1">RNA-binding protein KhpB N-terminal domain-containing protein</fullName>
    </recommendedName>
</protein>
<proteinExistence type="predicted"/>
<dbReference type="Pfam" id="PF20250">
    <property type="entry name" value="FapA_N"/>
    <property type="match status" value="1"/>
</dbReference>
<dbReference type="PANTHER" id="PTHR38032:SF1">
    <property type="entry name" value="RNA-BINDING PROTEIN KHPB N-TERMINAL DOMAIN-CONTAINING PROTEIN"/>
    <property type="match status" value="1"/>
</dbReference>
<dbReference type="InterPro" id="IPR046866">
    <property type="entry name" value="FapA_N"/>
</dbReference>
<reference evidence="2 3" key="1">
    <citation type="submission" date="2016-10" db="EMBL/GenBank/DDBJ databases">
        <authorList>
            <person name="de Groot N.N."/>
        </authorList>
    </citation>
    <scope>NUCLEOTIDE SEQUENCE [LARGE SCALE GENOMIC DNA]</scope>
    <source>
        <strain evidence="2 3">CGMCC 1.5058</strain>
    </source>
</reference>
<gene>
    <name evidence="2" type="ORF">SAMN05421804_101755</name>
</gene>
<organism evidence="2 3">
    <name type="scientific">Proteiniclasticum ruminis</name>
    <dbReference type="NCBI Taxonomy" id="398199"/>
    <lineage>
        <taxon>Bacteria</taxon>
        <taxon>Bacillati</taxon>
        <taxon>Bacillota</taxon>
        <taxon>Clostridia</taxon>
        <taxon>Eubacteriales</taxon>
        <taxon>Clostridiaceae</taxon>
        <taxon>Proteiniclasticum</taxon>
    </lineage>
</organism>
<accession>A0A1G8I3P0</accession>
<dbReference type="AlphaFoldDB" id="A0A1G8I3P0"/>
<dbReference type="PANTHER" id="PTHR38032">
    <property type="entry name" value="POLYMERASE-RELATED"/>
    <property type="match status" value="1"/>
</dbReference>
<dbReference type="InterPro" id="IPR005646">
    <property type="entry name" value="FapA"/>
</dbReference>
<evidence type="ECO:0000313" key="3">
    <source>
        <dbReference type="Proteomes" id="UP000183255"/>
    </source>
</evidence>
<name>A0A1G8I3P0_9CLOT</name>
<dbReference type="InterPro" id="IPR046865">
    <property type="entry name" value="FapA_b_solenoid"/>
</dbReference>